<feature type="transmembrane region" description="Helical" evidence="8">
    <location>
        <begin position="389"/>
        <end position="415"/>
    </location>
</feature>
<dbReference type="InterPro" id="IPR011701">
    <property type="entry name" value="MFS"/>
</dbReference>
<dbReference type="PROSITE" id="PS50850">
    <property type="entry name" value="MFS"/>
    <property type="match status" value="1"/>
</dbReference>
<feature type="transmembrane region" description="Helical" evidence="8">
    <location>
        <begin position="88"/>
        <end position="109"/>
    </location>
</feature>
<dbReference type="RefSeq" id="WP_377459220.1">
    <property type="nucleotide sequence ID" value="NZ_JBHLUB010000029.1"/>
</dbReference>
<evidence type="ECO:0000256" key="4">
    <source>
        <dbReference type="ARBA" id="ARBA00022475"/>
    </source>
</evidence>
<keyword evidence="4" id="KW-1003">Cell membrane</keyword>
<dbReference type="Pfam" id="PF07690">
    <property type="entry name" value="MFS_1"/>
    <property type="match status" value="1"/>
</dbReference>
<evidence type="ECO:0000313" key="10">
    <source>
        <dbReference type="EMBL" id="MFC0582222.1"/>
    </source>
</evidence>
<feature type="domain" description="Major facilitator superfamily (MFS) profile" evidence="9">
    <location>
        <begin position="18"/>
        <end position="418"/>
    </location>
</feature>
<evidence type="ECO:0000313" key="11">
    <source>
        <dbReference type="Proteomes" id="UP001589862"/>
    </source>
</evidence>
<proteinExistence type="inferred from homology"/>
<comment type="similarity">
    <text evidence="2">Belongs to the major facilitator superfamily.</text>
</comment>
<sequence length="424" mass="45032">MSQPAEEAFTGYRKSDPEARRINLALLLAGLATFVVLYSTQAILPYFARSYDISPSQASWAMSLATAGLGCGLLVAAPLSDKLGRTNLILFSLFTSALIGVVVAVIPSWELFLTARFIQGVTLAGLPATAAVYLREEIHVSYVGAATGIYVFGTTIGGLAGRVVSSGLIELSEFLPLPDLGWINFQHEHFAMLGTAVLALLCAIACQKLLPASRGFNPNPRSFRQLPRNFLKAFTDPVLIGLYIMAALTMGTFVGIFNSMGFRLEAAPYFFSIGLVGLLYFVYPVGGVASTWAGRAADRVGMRKVMPLGVIVMLAAIFVLNNGSIIAIIAGLVLLSAGFFSVHSVASAWVAARAALGIRLPAQAASMYMLFYYACSSVSGNLTPYSFELGGWGGVTVLTSILIGVALLISVLLFFTKPVALPKL</sequence>
<comment type="caution">
    <text evidence="10">The sequence shown here is derived from an EMBL/GenBank/DDBJ whole genome shotgun (WGS) entry which is preliminary data.</text>
</comment>
<evidence type="ECO:0000256" key="7">
    <source>
        <dbReference type="ARBA" id="ARBA00023136"/>
    </source>
</evidence>
<feature type="transmembrane region" description="Helical" evidence="8">
    <location>
        <begin position="22"/>
        <end position="48"/>
    </location>
</feature>
<feature type="transmembrane region" description="Helical" evidence="8">
    <location>
        <begin position="146"/>
        <end position="169"/>
    </location>
</feature>
<keyword evidence="6 8" id="KW-1133">Transmembrane helix</keyword>
<accession>A0ABV6PAS2</accession>
<feature type="transmembrane region" description="Helical" evidence="8">
    <location>
        <begin position="230"/>
        <end position="257"/>
    </location>
</feature>
<dbReference type="InterPro" id="IPR020846">
    <property type="entry name" value="MFS_dom"/>
</dbReference>
<protein>
    <submittedName>
        <fullName evidence="10">MFS transporter</fullName>
    </submittedName>
</protein>
<dbReference type="Gene3D" id="1.20.1250.20">
    <property type="entry name" value="MFS general substrate transporter like domains"/>
    <property type="match status" value="1"/>
</dbReference>
<dbReference type="Proteomes" id="UP001589862">
    <property type="component" value="Unassembled WGS sequence"/>
</dbReference>
<gene>
    <name evidence="10" type="ORF">ACFFFR_07480</name>
</gene>
<feature type="transmembrane region" description="Helical" evidence="8">
    <location>
        <begin position="269"/>
        <end position="293"/>
    </location>
</feature>
<keyword evidence="11" id="KW-1185">Reference proteome</keyword>
<dbReference type="PANTHER" id="PTHR43271">
    <property type="entry name" value="BLL2771 PROTEIN"/>
    <property type="match status" value="1"/>
</dbReference>
<feature type="transmembrane region" description="Helical" evidence="8">
    <location>
        <begin position="189"/>
        <end position="210"/>
    </location>
</feature>
<dbReference type="PANTHER" id="PTHR43271:SF1">
    <property type="entry name" value="INNER MEMBRANE TRANSPORT PROTEIN YNFM"/>
    <property type="match status" value="1"/>
</dbReference>
<keyword evidence="7 8" id="KW-0472">Membrane</keyword>
<evidence type="ECO:0000256" key="1">
    <source>
        <dbReference type="ARBA" id="ARBA00004651"/>
    </source>
</evidence>
<name>A0ABV6PAS2_9MICC</name>
<dbReference type="InterPro" id="IPR036259">
    <property type="entry name" value="MFS_trans_sf"/>
</dbReference>
<reference evidence="10 11" key="1">
    <citation type="submission" date="2024-09" db="EMBL/GenBank/DDBJ databases">
        <authorList>
            <person name="Sun Q."/>
            <person name="Mori K."/>
        </authorList>
    </citation>
    <scope>NUCLEOTIDE SEQUENCE [LARGE SCALE GENOMIC DNA]</scope>
    <source>
        <strain evidence="10 11">NCAIM B.02604</strain>
    </source>
</reference>
<dbReference type="CDD" id="cd17324">
    <property type="entry name" value="MFS_NepI_like"/>
    <property type="match status" value="1"/>
</dbReference>
<feature type="transmembrane region" description="Helical" evidence="8">
    <location>
        <begin position="115"/>
        <end position="134"/>
    </location>
</feature>
<evidence type="ECO:0000256" key="3">
    <source>
        <dbReference type="ARBA" id="ARBA00022448"/>
    </source>
</evidence>
<dbReference type="EMBL" id="JBHLUB010000029">
    <property type="protein sequence ID" value="MFC0582222.1"/>
    <property type="molecule type" value="Genomic_DNA"/>
</dbReference>
<keyword evidence="3" id="KW-0813">Transport</keyword>
<comment type="subcellular location">
    <subcellularLocation>
        <location evidence="1">Cell membrane</location>
        <topology evidence="1">Multi-pass membrane protein</topology>
    </subcellularLocation>
</comment>
<keyword evidence="5 8" id="KW-0812">Transmembrane</keyword>
<evidence type="ECO:0000256" key="8">
    <source>
        <dbReference type="SAM" id="Phobius"/>
    </source>
</evidence>
<organism evidence="10 11">
    <name type="scientific">Micrococcoides hystricis</name>
    <dbReference type="NCBI Taxonomy" id="1572761"/>
    <lineage>
        <taxon>Bacteria</taxon>
        <taxon>Bacillati</taxon>
        <taxon>Actinomycetota</taxon>
        <taxon>Actinomycetes</taxon>
        <taxon>Micrococcales</taxon>
        <taxon>Micrococcaceae</taxon>
        <taxon>Micrococcoides</taxon>
    </lineage>
</organism>
<evidence type="ECO:0000256" key="5">
    <source>
        <dbReference type="ARBA" id="ARBA00022692"/>
    </source>
</evidence>
<evidence type="ECO:0000256" key="6">
    <source>
        <dbReference type="ARBA" id="ARBA00022989"/>
    </source>
</evidence>
<feature type="transmembrane region" description="Helical" evidence="8">
    <location>
        <begin position="60"/>
        <end position="79"/>
    </location>
</feature>
<dbReference type="SUPFAM" id="SSF103473">
    <property type="entry name" value="MFS general substrate transporter"/>
    <property type="match status" value="1"/>
</dbReference>
<evidence type="ECO:0000259" key="9">
    <source>
        <dbReference type="PROSITE" id="PS50850"/>
    </source>
</evidence>
<evidence type="ECO:0000256" key="2">
    <source>
        <dbReference type="ARBA" id="ARBA00008335"/>
    </source>
</evidence>